<evidence type="ECO:0000256" key="7">
    <source>
        <dbReference type="ARBA" id="ARBA00023157"/>
    </source>
</evidence>
<keyword evidence="12" id="KW-1185">Reference proteome</keyword>
<evidence type="ECO:0000256" key="5">
    <source>
        <dbReference type="ARBA" id="ARBA00022801"/>
    </source>
</evidence>
<evidence type="ECO:0000313" key="13">
    <source>
        <dbReference type="RefSeq" id="XP_013382659.1"/>
    </source>
</evidence>
<dbReference type="InterPro" id="IPR033116">
    <property type="entry name" value="TRYPSIN_SER"/>
</dbReference>
<dbReference type="RefSeq" id="XP_013382659.1">
    <property type="nucleotide sequence ID" value="XM_013527205.1"/>
</dbReference>
<keyword evidence="5 8" id="KW-0378">Hydrolase</keyword>
<dbReference type="AlphaFoldDB" id="A0A1S3HBY0"/>
<dbReference type="InterPro" id="IPR043504">
    <property type="entry name" value="Peptidase_S1_PA_chymotrypsin"/>
</dbReference>
<dbReference type="GO" id="GO:0004252">
    <property type="term" value="F:serine-type endopeptidase activity"/>
    <property type="evidence" value="ECO:0007669"/>
    <property type="project" value="InterPro"/>
</dbReference>
<dbReference type="InterPro" id="IPR018114">
    <property type="entry name" value="TRYPSIN_HIS"/>
</dbReference>
<dbReference type="Proteomes" id="UP000085678">
    <property type="component" value="Unplaced"/>
</dbReference>
<keyword evidence="1 8" id="KW-0645">Protease</keyword>
<dbReference type="KEGG" id="lak:106153325"/>
<dbReference type="PROSITE" id="PS50240">
    <property type="entry name" value="TRYPSIN_DOM"/>
    <property type="match status" value="1"/>
</dbReference>
<dbReference type="GO" id="GO:0006508">
    <property type="term" value="P:proteolysis"/>
    <property type="evidence" value="ECO:0007669"/>
    <property type="project" value="UniProtKB-KW"/>
</dbReference>
<evidence type="ECO:0000259" key="10">
    <source>
        <dbReference type="PROSITE" id="PS50240"/>
    </source>
</evidence>
<dbReference type="PRINTS" id="PR00722">
    <property type="entry name" value="CHYMOTRYPSIN"/>
</dbReference>
<evidence type="ECO:0000256" key="8">
    <source>
        <dbReference type="RuleBase" id="RU363034"/>
    </source>
</evidence>
<keyword evidence="6 8" id="KW-0720">Serine protease</keyword>
<accession>A0A1S3HBY0</accession>
<dbReference type="InterPro" id="IPR003609">
    <property type="entry name" value="Pan_app"/>
</dbReference>
<evidence type="ECO:0000256" key="2">
    <source>
        <dbReference type="ARBA" id="ARBA00022696"/>
    </source>
</evidence>
<feature type="domain" description="Apple" evidence="11">
    <location>
        <begin position="297"/>
        <end position="373"/>
    </location>
</feature>
<dbReference type="PANTHER" id="PTHR24252">
    <property type="entry name" value="ACROSIN-RELATED"/>
    <property type="match status" value="1"/>
</dbReference>
<evidence type="ECO:0000256" key="4">
    <source>
        <dbReference type="ARBA" id="ARBA00022737"/>
    </source>
</evidence>
<proteinExistence type="predicted"/>
<name>A0A1S3HBY0_LINAN</name>
<feature type="chain" id="PRO_5010175276" evidence="9">
    <location>
        <begin position="24"/>
        <end position="373"/>
    </location>
</feature>
<dbReference type="PROSITE" id="PS00134">
    <property type="entry name" value="TRYPSIN_HIS"/>
    <property type="match status" value="1"/>
</dbReference>
<keyword evidence="2" id="KW-0356">Hemostasis</keyword>
<dbReference type="InterPro" id="IPR001314">
    <property type="entry name" value="Peptidase_S1A"/>
</dbReference>
<dbReference type="GeneID" id="106153325"/>
<dbReference type="CDD" id="cd00190">
    <property type="entry name" value="Tryp_SPc"/>
    <property type="match status" value="1"/>
</dbReference>
<sequence>MVVLKTYVKVLWGILFLSTAVRACTRCGTRPSLPRIINGKEAFPHSWPWMAYIQFGPGTSCERSCGASLIMNNMVLTAAHCLHTPHSCRYQRQWRANEICVSLGVHSRSRRATTAAVVERTVSKVYVINSYKAATFDNDVALLMLSEPVEYTNEISPICPVRADTYVPDGTLCKVTGWGVTNFNVLIFSGTTQPSDVLMEASVRYSSAEACRASSQYPRDEITDDMLCAAEPATDACSGDSGGPLMCAFTVSGETQWKQLGIVSFGKGCARPSYPGVYTDVRKMANWIERTVAFGACGSMERLDSKYYVNGPNIETKSGISERECEEACIYRPNAECKAATYSQRTSYCWLLAQPRWTGRRSGWVAFRKRNGC</sequence>
<protein>
    <submittedName>
        <fullName evidence="13">Chymotrypsin A-like</fullName>
    </submittedName>
</protein>
<evidence type="ECO:0000256" key="9">
    <source>
        <dbReference type="SAM" id="SignalP"/>
    </source>
</evidence>
<dbReference type="OrthoDB" id="10012881at2759"/>
<dbReference type="FunFam" id="2.40.10.10:FF:000120">
    <property type="entry name" value="Putative serine protease"/>
    <property type="match status" value="1"/>
</dbReference>
<gene>
    <name evidence="13" type="primary">LOC106153325</name>
</gene>
<dbReference type="PROSITE" id="PS00135">
    <property type="entry name" value="TRYPSIN_SER"/>
    <property type="match status" value="1"/>
</dbReference>
<feature type="domain" description="Peptidase S1" evidence="10">
    <location>
        <begin position="36"/>
        <end position="293"/>
    </location>
</feature>
<dbReference type="InterPro" id="IPR001254">
    <property type="entry name" value="Trypsin_dom"/>
</dbReference>
<dbReference type="Gene3D" id="3.50.4.10">
    <property type="entry name" value="Hepatocyte Growth Factor"/>
    <property type="match status" value="1"/>
</dbReference>
<dbReference type="Pfam" id="PF00089">
    <property type="entry name" value="Trypsin"/>
    <property type="match status" value="1"/>
</dbReference>
<dbReference type="PROSITE" id="PS50948">
    <property type="entry name" value="PAN"/>
    <property type="match status" value="1"/>
</dbReference>
<evidence type="ECO:0000256" key="3">
    <source>
        <dbReference type="ARBA" id="ARBA00022729"/>
    </source>
</evidence>
<feature type="signal peptide" evidence="9">
    <location>
        <begin position="1"/>
        <end position="23"/>
    </location>
</feature>
<dbReference type="SUPFAM" id="SSF50494">
    <property type="entry name" value="Trypsin-like serine proteases"/>
    <property type="match status" value="1"/>
</dbReference>
<keyword evidence="3 9" id="KW-0732">Signal</keyword>
<dbReference type="GO" id="GO:0007599">
    <property type="term" value="P:hemostasis"/>
    <property type="evidence" value="ECO:0007669"/>
    <property type="project" value="UniProtKB-KW"/>
</dbReference>
<organism evidence="12 13">
    <name type="scientific">Lingula anatina</name>
    <name type="common">Brachiopod</name>
    <name type="synonym">Lingula unguis</name>
    <dbReference type="NCBI Taxonomy" id="7574"/>
    <lineage>
        <taxon>Eukaryota</taxon>
        <taxon>Metazoa</taxon>
        <taxon>Spiralia</taxon>
        <taxon>Lophotrochozoa</taxon>
        <taxon>Brachiopoda</taxon>
        <taxon>Linguliformea</taxon>
        <taxon>Lingulata</taxon>
        <taxon>Lingulida</taxon>
        <taxon>Linguloidea</taxon>
        <taxon>Lingulidae</taxon>
        <taxon>Lingula</taxon>
    </lineage>
</organism>
<dbReference type="PANTHER" id="PTHR24252:SF7">
    <property type="entry name" value="HYALIN"/>
    <property type="match status" value="1"/>
</dbReference>
<dbReference type="Gene3D" id="2.40.10.10">
    <property type="entry name" value="Trypsin-like serine proteases"/>
    <property type="match status" value="1"/>
</dbReference>
<dbReference type="InParanoid" id="A0A1S3HBY0"/>
<evidence type="ECO:0000256" key="6">
    <source>
        <dbReference type="ARBA" id="ARBA00022825"/>
    </source>
</evidence>
<reference evidence="13" key="1">
    <citation type="submission" date="2025-08" db="UniProtKB">
        <authorList>
            <consortium name="RefSeq"/>
        </authorList>
    </citation>
    <scope>IDENTIFICATION</scope>
    <source>
        <tissue evidence="13">Gonads</tissue>
    </source>
</reference>
<evidence type="ECO:0000256" key="1">
    <source>
        <dbReference type="ARBA" id="ARBA00022670"/>
    </source>
</evidence>
<dbReference type="InterPro" id="IPR009003">
    <property type="entry name" value="Peptidase_S1_PA"/>
</dbReference>
<dbReference type="SUPFAM" id="SSF57414">
    <property type="entry name" value="Hairpin loop containing domain-like"/>
    <property type="match status" value="1"/>
</dbReference>
<dbReference type="SMART" id="SM00020">
    <property type="entry name" value="Tryp_SPc"/>
    <property type="match status" value="1"/>
</dbReference>
<dbReference type="STRING" id="7574.A0A1S3HBY0"/>
<keyword evidence="7" id="KW-1015">Disulfide bond</keyword>
<keyword evidence="4" id="KW-0677">Repeat</keyword>
<dbReference type="Pfam" id="PF00024">
    <property type="entry name" value="PAN_1"/>
    <property type="match status" value="1"/>
</dbReference>
<evidence type="ECO:0000313" key="12">
    <source>
        <dbReference type="Proteomes" id="UP000085678"/>
    </source>
</evidence>
<evidence type="ECO:0000259" key="11">
    <source>
        <dbReference type="PROSITE" id="PS50948"/>
    </source>
</evidence>